<feature type="domain" description="DUF3592" evidence="2">
    <location>
        <begin position="36"/>
        <end position="109"/>
    </location>
</feature>
<dbReference type="EMBL" id="JAADJU010000016">
    <property type="protein sequence ID" value="NMP29636.1"/>
    <property type="molecule type" value="Genomic_DNA"/>
</dbReference>
<name>A0A848MRB5_9GAMM</name>
<evidence type="ECO:0000256" key="1">
    <source>
        <dbReference type="SAM" id="Phobius"/>
    </source>
</evidence>
<keyword evidence="1" id="KW-1133">Transmembrane helix</keyword>
<evidence type="ECO:0000313" key="3">
    <source>
        <dbReference type="EMBL" id="NMP29636.1"/>
    </source>
</evidence>
<organism evidence="3 4">
    <name type="scientific">Rouxiella aceris</name>
    <dbReference type="NCBI Taxonomy" id="2703884"/>
    <lineage>
        <taxon>Bacteria</taxon>
        <taxon>Pseudomonadati</taxon>
        <taxon>Pseudomonadota</taxon>
        <taxon>Gammaproteobacteria</taxon>
        <taxon>Enterobacterales</taxon>
        <taxon>Yersiniaceae</taxon>
        <taxon>Rouxiella</taxon>
    </lineage>
</organism>
<comment type="caution">
    <text evidence="3">The sequence shown here is derived from an EMBL/GenBank/DDBJ whole genome shotgun (WGS) entry which is preliminary data.</text>
</comment>
<dbReference type="InterPro" id="IPR021994">
    <property type="entry name" value="DUF3592"/>
</dbReference>
<protein>
    <submittedName>
        <fullName evidence="3">DUF3592 domain-containing protein</fullName>
    </submittedName>
</protein>
<dbReference type="Proteomes" id="UP000585363">
    <property type="component" value="Unassembled WGS sequence"/>
</dbReference>
<dbReference type="AlphaFoldDB" id="A0A848MRB5"/>
<reference evidence="3 4" key="2">
    <citation type="submission" date="2020-06" db="EMBL/GenBank/DDBJ databases">
        <title>Polyphasic characterization of a Rahnella strain isolated from tree sap.</title>
        <authorList>
            <person name="Kim I.S."/>
        </authorList>
    </citation>
    <scope>NUCLEOTIDE SEQUENCE [LARGE SCALE GENOMIC DNA]</scope>
    <source>
        <strain evidence="3 4">SAP-1</strain>
    </source>
</reference>
<dbReference type="RefSeq" id="WP_169405346.1">
    <property type="nucleotide sequence ID" value="NZ_JAADJU010000016.1"/>
</dbReference>
<gene>
    <name evidence="3" type="ORF">GW590_22560</name>
</gene>
<evidence type="ECO:0000259" key="2">
    <source>
        <dbReference type="Pfam" id="PF12158"/>
    </source>
</evidence>
<reference evidence="3 4" key="1">
    <citation type="submission" date="2020-01" db="EMBL/GenBank/DDBJ databases">
        <authorList>
            <person name="Lee S.D."/>
        </authorList>
    </citation>
    <scope>NUCLEOTIDE SEQUENCE [LARGE SCALE GENOMIC DNA]</scope>
    <source>
        <strain evidence="3 4">SAP-1</strain>
    </source>
</reference>
<dbReference type="Pfam" id="PF12158">
    <property type="entry name" value="DUF3592"/>
    <property type="match status" value="1"/>
</dbReference>
<evidence type="ECO:0000313" key="4">
    <source>
        <dbReference type="Proteomes" id="UP000585363"/>
    </source>
</evidence>
<sequence length="232" mass="26581">MKKLKLISTILGLILLLFTTWQIVNTIKFTASAQHTEGTVVKLIEKYSQDNGKDKIFYYPQLTFIDSHHTPQLIESASGSNPAHYSVGEKVPIIYQIDNPENAKIDTFFELWAGAIITGIFAVVFMLPLIISRFITRLSGNKVKKLQHNGTPVKAKITSIEQNQTITINGRNPWQIVCQWHNMQENRVYVFNSQNIWFNPAEYISCEELTVFIDKSNPKKYWVDITFLPSKA</sequence>
<keyword evidence="1" id="KW-0472">Membrane</keyword>
<keyword evidence="4" id="KW-1185">Reference proteome</keyword>
<feature type="transmembrane region" description="Helical" evidence="1">
    <location>
        <begin position="111"/>
        <end position="135"/>
    </location>
</feature>
<keyword evidence="1" id="KW-0812">Transmembrane</keyword>
<proteinExistence type="predicted"/>
<accession>A0A848MRB5</accession>